<dbReference type="PANTHER" id="PTHR36113">
    <property type="entry name" value="LYASE, PUTATIVE-RELATED-RELATED"/>
    <property type="match status" value="1"/>
</dbReference>
<protein>
    <submittedName>
        <fullName evidence="2">Glyoxalase</fullName>
    </submittedName>
</protein>
<dbReference type="InterPro" id="IPR051332">
    <property type="entry name" value="Fosfomycin_Res_Enzymes"/>
</dbReference>
<dbReference type="EMBL" id="MPTC01000011">
    <property type="protein sequence ID" value="OMD40144.1"/>
    <property type="molecule type" value="Genomic_DNA"/>
</dbReference>
<dbReference type="PROSITE" id="PS51819">
    <property type="entry name" value="VOC"/>
    <property type="match status" value="1"/>
</dbReference>
<comment type="caution">
    <text evidence="2">The sequence shown here is derived from an EMBL/GenBank/DDBJ whole genome shotgun (WGS) entry which is preliminary data.</text>
</comment>
<dbReference type="PANTHER" id="PTHR36113:SF1">
    <property type="entry name" value="GLYOXALASE_BLEOMYCIN RESISTANCE PROTEIN_DIOXYGENASE"/>
    <property type="match status" value="1"/>
</dbReference>
<feature type="domain" description="VOC" evidence="1">
    <location>
        <begin position="2"/>
        <end position="127"/>
    </location>
</feature>
<dbReference type="OrthoDB" id="9789012at2"/>
<evidence type="ECO:0000313" key="3">
    <source>
        <dbReference type="Proteomes" id="UP000187439"/>
    </source>
</evidence>
<dbReference type="SUPFAM" id="SSF54593">
    <property type="entry name" value="Glyoxalase/Bleomycin resistance protein/Dihydroxybiphenyl dioxygenase"/>
    <property type="match status" value="1"/>
</dbReference>
<accession>A0A1R0XYH7</accession>
<proteinExistence type="predicted"/>
<reference evidence="2 3" key="1">
    <citation type="submission" date="2016-10" db="EMBL/GenBank/DDBJ databases">
        <title>Paenibacillus species isolates.</title>
        <authorList>
            <person name="Beno S.M."/>
        </authorList>
    </citation>
    <scope>NUCLEOTIDE SEQUENCE [LARGE SCALE GENOMIC DNA]</scope>
    <source>
        <strain evidence="2 3">FSL H7-0710</strain>
    </source>
</reference>
<dbReference type="AlphaFoldDB" id="A0A1R0XYH7"/>
<evidence type="ECO:0000313" key="2">
    <source>
        <dbReference type="EMBL" id="OMD40144.1"/>
    </source>
</evidence>
<gene>
    <name evidence="2" type="ORF">BSK52_14745</name>
</gene>
<dbReference type="InterPro" id="IPR004360">
    <property type="entry name" value="Glyas_Fos-R_dOase_dom"/>
</dbReference>
<organism evidence="2 3">
    <name type="scientific">Paenibacillus odorifer</name>
    <dbReference type="NCBI Taxonomy" id="189426"/>
    <lineage>
        <taxon>Bacteria</taxon>
        <taxon>Bacillati</taxon>
        <taxon>Bacillota</taxon>
        <taxon>Bacilli</taxon>
        <taxon>Bacillales</taxon>
        <taxon>Paenibacillaceae</taxon>
        <taxon>Paenibacillus</taxon>
    </lineage>
</organism>
<dbReference type="InterPro" id="IPR037523">
    <property type="entry name" value="VOC_core"/>
</dbReference>
<dbReference type="Pfam" id="PF00903">
    <property type="entry name" value="Glyoxalase"/>
    <property type="match status" value="1"/>
</dbReference>
<dbReference type="InterPro" id="IPR029068">
    <property type="entry name" value="Glyas_Bleomycin-R_OHBP_Dase"/>
</dbReference>
<evidence type="ECO:0000259" key="1">
    <source>
        <dbReference type="PROSITE" id="PS51819"/>
    </source>
</evidence>
<name>A0A1R0XYH7_9BACL</name>
<sequence length="127" mass="14428">MKIEHIAMYVQDLESCRQFYSKFFNAKSNSQYHNPKTGLRTYFLMFEGGARLEIMSRPDMVEGVHDLLRTGLTHLAFSLGSREQVDLLTKQLAEAGFRTLSGPRTTGDGYYESCIIGPENIQIELTV</sequence>
<dbReference type="Proteomes" id="UP000187439">
    <property type="component" value="Unassembled WGS sequence"/>
</dbReference>
<dbReference type="RefSeq" id="WP_042126332.1">
    <property type="nucleotide sequence ID" value="NZ_MPTC01000011.1"/>
</dbReference>
<dbReference type="Gene3D" id="3.10.180.10">
    <property type="entry name" value="2,3-Dihydroxybiphenyl 1,2-Dioxygenase, domain 1"/>
    <property type="match status" value="1"/>
</dbReference>